<dbReference type="EnsemblMetazoa" id="CapteT213085">
    <property type="protein sequence ID" value="CapteP213085"/>
    <property type="gene ID" value="CapteG213085"/>
</dbReference>
<feature type="region of interest" description="Disordered" evidence="1">
    <location>
        <begin position="1"/>
        <end position="66"/>
    </location>
</feature>
<name>R7VHR1_CAPTE</name>
<evidence type="ECO:0000313" key="2">
    <source>
        <dbReference type="EMBL" id="ELU18383.1"/>
    </source>
</evidence>
<proteinExistence type="predicted"/>
<gene>
    <name evidence="2" type="ORF">CAPTEDRAFT_213085</name>
</gene>
<dbReference type="EMBL" id="KB291945">
    <property type="protein sequence ID" value="ELU18383.1"/>
    <property type="molecule type" value="Genomic_DNA"/>
</dbReference>
<keyword evidence="4" id="KW-1185">Reference proteome</keyword>
<dbReference type="Proteomes" id="UP000014760">
    <property type="component" value="Unassembled WGS sequence"/>
</dbReference>
<reference evidence="2 4" key="2">
    <citation type="journal article" date="2013" name="Nature">
        <title>Insights into bilaterian evolution from three spiralian genomes.</title>
        <authorList>
            <person name="Simakov O."/>
            <person name="Marletaz F."/>
            <person name="Cho S.J."/>
            <person name="Edsinger-Gonzales E."/>
            <person name="Havlak P."/>
            <person name="Hellsten U."/>
            <person name="Kuo D.H."/>
            <person name="Larsson T."/>
            <person name="Lv J."/>
            <person name="Arendt D."/>
            <person name="Savage R."/>
            <person name="Osoegawa K."/>
            <person name="de Jong P."/>
            <person name="Grimwood J."/>
            <person name="Chapman J.A."/>
            <person name="Shapiro H."/>
            <person name="Aerts A."/>
            <person name="Otillar R.P."/>
            <person name="Terry A.Y."/>
            <person name="Boore J.L."/>
            <person name="Grigoriev I.V."/>
            <person name="Lindberg D.R."/>
            <person name="Seaver E.C."/>
            <person name="Weisblat D.A."/>
            <person name="Putnam N.H."/>
            <person name="Rokhsar D.S."/>
        </authorList>
    </citation>
    <scope>NUCLEOTIDE SEQUENCE</scope>
    <source>
        <strain evidence="2 4">I ESC-2004</strain>
    </source>
</reference>
<feature type="compositionally biased region" description="Basic and acidic residues" evidence="1">
    <location>
        <begin position="52"/>
        <end position="66"/>
    </location>
</feature>
<protein>
    <submittedName>
        <fullName evidence="2 3">Uncharacterized protein</fullName>
    </submittedName>
</protein>
<evidence type="ECO:0000313" key="3">
    <source>
        <dbReference type="EnsemblMetazoa" id="CapteP213085"/>
    </source>
</evidence>
<dbReference type="HOGENOM" id="CLU_1760505_0_0_1"/>
<reference evidence="4" key="1">
    <citation type="submission" date="2012-12" db="EMBL/GenBank/DDBJ databases">
        <authorList>
            <person name="Hellsten U."/>
            <person name="Grimwood J."/>
            <person name="Chapman J.A."/>
            <person name="Shapiro H."/>
            <person name="Aerts A."/>
            <person name="Otillar R.P."/>
            <person name="Terry A.Y."/>
            <person name="Boore J.L."/>
            <person name="Simakov O."/>
            <person name="Marletaz F."/>
            <person name="Cho S.-J."/>
            <person name="Edsinger-Gonzales E."/>
            <person name="Havlak P."/>
            <person name="Kuo D.-H."/>
            <person name="Larsson T."/>
            <person name="Lv J."/>
            <person name="Arendt D."/>
            <person name="Savage R."/>
            <person name="Osoegawa K."/>
            <person name="de Jong P."/>
            <person name="Lindberg D.R."/>
            <person name="Seaver E.C."/>
            <person name="Weisblat D.A."/>
            <person name="Putnam N.H."/>
            <person name="Grigoriev I.V."/>
            <person name="Rokhsar D.S."/>
        </authorList>
    </citation>
    <scope>NUCLEOTIDE SEQUENCE</scope>
    <source>
        <strain evidence="4">I ESC-2004</strain>
    </source>
</reference>
<dbReference type="AlphaFoldDB" id="R7VHR1"/>
<reference evidence="3" key="3">
    <citation type="submission" date="2015-06" db="UniProtKB">
        <authorList>
            <consortium name="EnsemblMetazoa"/>
        </authorList>
    </citation>
    <scope>IDENTIFICATION</scope>
</reference>
<dbReference type="EMBL" id="AMQN01003796">
    <property type="status" value="NOT_ANNOTATED_CDS"/>
    <property type="molecule type" value="Genomic_DNA"/>
</dbReference>
<evidence type="ECO:0000256" key="1">
    <source>
        <dbReference type="SAM" id="MobiDB-lite"/>
    </source>
</evidence>
<sequence>MTSSSSMQPYAPPQSPERWLQKLDPHNAAGVNAISPRVSKNHFQHSPPPSAHDIHENDTTGSKEDGTCCYDVQKVLHQAPNNSPELFPAAPSNPRAHLRRTATASPPHQLHIRRSRRDIKIYEQFCSPFHTFNRLPLQCSPMMHASQP</sequence>
<accession>R7VHR1</accession>
<evidence type="ECO:0000313" key="4">
    <source>
        <dbReference type="Proteomes" id="UP000014760"/>
    </source>
</evidence>
<organism evidence="2">
    <name type="scientific">Capitella teleta</name>
    <name type="common">Polychaete worm</name>
    <dbReference type="NCBI Taxonomy" id="283909"/>
    <lineage>
        <taxon>Eukaryota</taxon>
        <taxon>Metazoa</taxon>
        <taxon>Spiralia</taxon>
        <taxon>Lophotrochozoa</taxon>
        <taxon>Annelida</taxon>
        <taxon>Polychaeta</taxon>
        <taxon>Sedentaria</taxon>
        <taxon>Scolecida</taxon>
        <taxon>Capitellidae</taxon>
        <taxon>Capitella</taxon>
    </lineage>
</organism>